<name>A0A2W2EEW1_9ACTN</name>
<accession>A0A2W2EEW1</accession>
<comment type="caution">
    <text evidence="1">The sequence shown here is derived from an EMBL/GenBank/DDBJ whole genome shotgun (WGS) entry which is preliminary data.</text>
</comment>
<evidence type="ECO:0000313" key="1">
    <source>
        <dbReference type="EMBL" id="PZG15419.1"/>
    </source>
</evidence>
<sequence>MDGMQFMVSWWMAVRQQCERILPAEPAYRLRGTRQADAYLFVWAAHNLRTAAELVRRSAPLDVQEQIQSTIEDFDTRAPDVRKLRNALSHFDAFVYGEGRPQKGREAAHLGVYTVAHDGDYELVVSLAVGEPVLRLSVEKTTEAANALFRAVGLAVDELPLPSLRDVANWNE</sequence>
<gene>
    <name evidence="1" type="ORF">C1I95_19625</name>
</gene>
<proteinExistence type="predicted"/>
<reference evidence="1 2" key="1">
    <citation type="submission" date="2018-01" db="EMBL/GenBank/DDBJ databases">
        <title>Draft genome sequence of Jishengella sp. NA12.</title>
        <authorList>
            <person name="Sahin N."/>
            <person name="Ay H."/>
            <person name="Saygin H."/>
        </authorList>
    </citation>
    <scope>NUCLEOTIDE SEQUENCE [LARGE SCALE GENOMIC DNA]</scope>
    <source>
        <strain evidence="1 2">NA12</strain>
    </source>
</reference>
<keyword evidence="2" id="KW-1185">Reference proteome</keyword>
<organism evidence="1 2">
    <name type="scientific">Micromonospora craterilacus</name>
    <dbReference type="NCBI Taxonomy" id="1655439"/>
    <lineage>
        <taxon>Bacteria</taxon>
        <taxon>Bacillati</taxon>
        <taxon>Actinomycetota</taxon>
        <taxon>Actinomycetes</taxon>
        <taxon>Micromonosporales</taxon>
        <taxon>Micromonosporaceae</taxon>
        <taxon>Micromonospora</taxon>
    </lineage>
</organism>
<evidence type="ECO:0000313" key="2">
    <source>
        <dbReference type="Proteomes" id="UP000248924"/>
    </source>
</evidence>
<dbReference type="EMBL" id="POTY01000126">
    <property type="protein sequence ID" value="PZG15419.1"/>
    <property type="molecule type" value="Genomic_DNA"/>
</dbReference>
<dbReference type="Proteomes" id="UP000248924">
    <property type="component" value="Unassembled WGS sequence"/>
</dbReference>
<dbReference type="AlphaFoldDB" id="A0A2W2EEW1"/>
<dbReference type="RefSeq" id="WP_111215280.1">
    <property type="nucleotide sequence ID" value="NZ_POTY01000126.1"/>
</dbReference>
<protein>
    <submittedName>
        <fullName evidence="1">Uncharacterized protein</fullName>
    </submittedName>
</protein>